<reference evidence="1" key="1">
    <citation type="submission" date="2014-11" db="EMBL/GenBank/DDBJ databases">
        <authorList>
            <person name="Amaro Gonzalez C."/>
        </authorList>
    </citation>
    <scope>NUCLEOTIDE SEQUENCE</scope>
</reference>
<sequence length="73" mass="8552">MLLILKCHHRFPWHDFIIFIKSGSWGPNLECFSDFLIPGGTRDGFWTSYFSFRAETHTMGKVLFLSVKAVYHL</sequence>
<dbReference type="AlphaFoldDB" id="A0A0E9S7D0"/>
<proteinExistence type="predicted"/>
<accession>A0A0E9S7D0</accession>
<organism evidence="1">
    <name type="scientific">Anguilla anguilla</name>
    <name type="common">European freshwater eel</name>
    <name type="synonym">Muraena anguilla</name>
    <dbReference type="NCBI Taxonomy" id="7936"/>
    <lineage>
        <taxon>Eukaryota</taxon>
        <taxon>Metazoa</taxon>
        <taxon>Chordata</taxon>
        <taxon>Craniata</taxon>
        <taxon>Vertebrata</taxon>
        <taxon>Euteleostomi</taxon>
        <taxon>Actinopterygii</taxon>
        <taxon>Neopterygii</taxon>
        <taxon>Teleostei</taxon>
        <taxon>Anguilliformes</taxon>
        <taxon>Anguillidae</taxon>
        <taxon>Anguilla</taxon>
    </lineage>
</organism>
<reference evidence="1" key="2">
    <citation type="journal article" date="2015" name="Fish Shellfish Immunol.">
        <title>Early steps in the European eel (Anguilla anguilla)-Vibrio vulnificus interaction in the gills: Role of the RtxA13 toxin.</title>
        <authorList>
            <person name="Callol A."/>
            <person name="Pajuelo D."/>
            <person name="Ebbesson L."/>
            <person name="Teles M."/>
            <person name="MacKenzie S."/>
            <person name="Amaro C."/>
        </authorList>
    </citation>
    <scope>NUCLEOTIDE SEQUENCE</scope>
</reference>
<name>A0A0E9S7D0_ANGAN</name>
<protein>
    <submittedName>
        <fullName evidence="1">Uncharacterized protein</fullName>
    </submittedName>
</protein>
<evidence type="ECO:0000313" key="1">
    <source>
        <dbReference type="EMBL" id="JAH37122.1"/>
    </source>
</evidence>
<dbReference type="EMBL" id="GBXM01071455">
    <property type="protein sequence ID" value="JAH37122.1"/>
    <property type="molecule type" value="Transcribed_RNA"/>
</dbReference>